<evidence type="ECO:0000313" key="5">
    <source>
        <dbReference type="Proteomes" id="UP000614469"/>
    </source>
</evidence>
<name>A0A8J6NN88_9CHLR</name>
<keyword evidence="1" id="KW-0808">Transferase</keyword>
<evidence type="ECO:0000313" key="4">
    <source>
        <dbReference type="EMBL" id="MBC8335304.1"/>
    </source>
</evidence>
<dbReference type="CDD" id="cd07989">
    <property type="entry name" value="LPLAT_AGPAT-like"/>
    <property type="match status" value="1"/>
</dbReference>
<dbReference type="PANTHER" id="PTHR10434">
    <property type="entry name" value="1-ACYL-SN-GLYCEROL-3-PHOSPHATE ACYLTRANSFERASE"/>
    <property type="match status" value="1"/>
</dbReference>
<feature type="domain" description="Phospholipid/glycerol acyltransferase" evidence="3">
    <location>
        <begin position="48"/>
        <end position="160"/>
    </location>
</feature>
<dbReference type="GO" id="GO:0003841">
    <property type="term" value="F:1-acylglycerol-3-phosphate O-acyltransferase activity"/>
    <property type="evidence" value="ECO:0007669"/>
    <property type="project" value="TreeGrafter"/>
</dbReference>
<dbReference type="PANTHER" id="PTHR10434:SF11">
    <property type="entry name" value="1-ACYL-SN-GLYCEROL-3-PHOSPHATE ACYLTRANSFERASE"/>
    <property type="match status" value="1"/>
</dbReference>
<proteinExistence type="predicted"/>
<dbReference type="Proteomes" id="UP000614469">
    <property type="component" value="Unassembled WGS sequence"/>
</dbReference>
<accession>A0A8J6NN88</accession>
<dbReference type="EMBL" id="JACNJN010000102">
    <property type="protein sequence ID" value="MBC8335304.1"/>
    <property type="molecule type" value="Genomic_DNA"/>
</dbReference>
<dbReference type="GO" id="GO:0006654">
    <property type="term" value="P:phosphatidic acid biosynthetic process"/>
    <property type="evidence" value="ECO:0007669"/>
    <property type="project" value="TreeGrafter"/>
</dbReference>
<dbReference type="AlphaFoldDB" id="A0A8J6NN88"/>
<evidence type="ECO:0000256" key="2">
    <source>
        <dbReference type="ARBA" id="ARBA00023315"/>
    </source>
</evidence>
<comment type="caution">
    <text evidence="4">The sequence shown here is derived from an EMBL/GenBank/DDBJ whole genome shotgun (WGS) entry which is preliminary data.</text>
</comment>
<reference evidence="4 5" key="1">
    <citation type="submission" date="2020-08" db="EMBL/GenBank/DDBJ databases">
        <title>Bridging the membrane lipid divide: bacteria of the FCB group superphylum have the potential to synthesize archaeal ether lipids.</title>
        <authorList>
            <person name="Villanueva L."/>
            <person name="Von Meijenfeldt F.A.B."/>
            <person name="Westbye A.B."/>
            <person name="Yadav S."/>
            <person name="Hopmans E.C."/>
            <person name="Dutilh B.E."/>
            <person name="Sinninghe Damste J.S."/>
        </authorList>
    </citation>
    <scope>NUCLEOTIDE SEQUENCE [LARGE SCALE GENOMIC DNA]</scope>
    <source>
        <strain evidence="4">NIOZ-UU36</strain>
    </source>
</reference>
<gene>
    <name evidence="4" type="ORF">H8E29_08580</name>
</gene>
<evidence type="ECO:0000259" key="3">
    <source>
        <dbReference type="SMART" id="SM00563"/>
    </source>
</evidence>
<evidence type="ECO:0000256" key="1">
    <source>
        <dbReference type="ARBA" id="ARBA00022679"/>
    </source>
</evidence>
<keyword evidence="2 4" id="KW-0012">Acyltransferase</keyword>
<dbReference type="SMART" id="SM00563">
    <property type="entry name" value="PlsC"/>
    <property type="match status" value="1"/>
</dbReference>
<dbReference type="SUPFAM" id="SSF69593">
    <property type="entry name" value="Glycerol-3-phosphate (1)-acyltransferase"/>
    <property type="match status" value="1"/>
</dbReference>
<sequence length="252" mass="28389">MPEARLKLKYTRRRAFRTFLHLLSRLAFWLVAEVEIEGEENIPKGEAFLVVGNHFSFIDPVCLVRIFSWPLDFVGGAEMPHAPNIVKFIPKLWGYYPLFRGTGSRDSLRAAEHILSNGGILGIFPEGGAWAEVLRPARPGTAYLATQTGARILPIGLVGLNDVFPMRWGKRAKIKFQIGEPIGPLTVDGRGRERRQQLDAYGHLIMRKIAELLPEEKRGSYSKNPEIRAAAMEFEAYPWDVKLEGEVVGEVH</sequence>
<dbReference type="Pfam" id="PF01553">
    <property type="entry name" value="Acyltransferase"/>
    <property type="match status" value="1"/>
</dbReference>
<protein>
    <submittedName>
        <fullName evidence="4">1-acyl-sn-glycerol-3-phosphate acyltransferase</fullName>
    </submittedName>
</protein>
<dbReference type="InterPro" id="IPR002123">
    <property type="entry name" value="Plipid/glycerol_acylTrfase"/>
</dbReference>
<organism evidence="4 5">
    <name type="scientific">Candidatus Desulfolinea nitratireducens</name>
    <dbReference type="NCBI Taxonomy" id="2841698"/>
    <lineage>
        <taxon>Bacteria</taxon>
        <taxon>Bacillati</taxon>
        <taxon>Chloroflexota</taxon>
        <taxon>Anaerolineae</taxon>
        <taxon>Anaerolineales</taxon>
        <taxon>Anaerolineales incertae sedis</taxon>
        <taxon>Candidatus Desulfolinea</taxon>
    </lineage>
</organism>